<keyword evidence="3" id="KW-0808">Transferase</keyword>
<keyword evidence="3" id="KW-0012">Acyltransferase</keyword>
<protein>
    <submittedName>
        <fullName evidence="3">Sugar O-acyltransferase</fullName>
    </submittedName>
</protein>
<evidence type="ECO:0000256" key="1">
    <source>
        <dbReference type="ARBA" id="ARBA00007274"/>
    </source>
</evidence>
<dbReference type="KEGG" id="nba:CUN60_12220"/>
<dbReference type="OrthoDB" id="1115300at2"/>
<dbReference type="InterPro" id="IPR020019">
    <property type="entry name" value="AcTrfase_PglD-like"/>
</dbReference>
<keyword evidence="4" id="KW-1185">Reference proteome</keyword>
<dbReference type="Gene3D" id="2.160.10.10">
    <property type="entry name" value="Hexapeptide repeat proteins"/>
    <property type="match status" value="1"/>
</dbReference>
<dbReference type="NCBIfam" id="TIGR03570">
    <property type="entry name" value="NeuD_NnaD"/>
    <property type="match status" value="1"/>
</dbReference>
<dbReference type="RefSeq" id="WP_102952310.1">
    <property type="nucleotide sequence ID" value="NZ_CP024847.1"/>
</dbReference>
<dbReference type="EMBL" id="CP024847">
    <property type="protein sequence ID" value="AUR53024.1"/>
    <property type="molecule type" value="Genomic_DNA"/>
</dbReference>
<proteinExistence type="inferred from homology"/>
<evidence type="ECO:0000256" key="2">
    <source>
        <dbReference type="PIRSR" id="PIRSR620019-2"/>
    </source>
</evidence>
<dbReference type="AlphaFoldDB" id="A0A2I7N987"/>
<organism evidence="3 4">
    <name type="scientific">Aquella oligotrophica</name>
    <dbReference type="NCBI Taxonomy" id="2067065"/>
    <lineage>
        <taxon>Bacteria</taxon>
        <taxon>Pseudomonadati</taxon>
        <taxon>Pseudomonadota</taxon>
        <taxon>Betaproteobacteria</taxon>
        <taxon>Neisseriales</taxon>
        <taxon>Neisseriaceae</taxon>
        <taxon>Aquella</taxon>
    </lineage>
</organism>
<reference evidence="4" key="1">
    <citation type="submission" date="2017-11" db="EMBL/GenBank/DDBJ databases">
        <authorList>
            <person name="Chan K.G."/>
            <person name="Lee L.S."/>
        </authorList>
    </citation>
    <scope>NUCLEOTIDE SEQUENCE [LARGE SCALE GENOMIC DNA]</scope>
    <source>
        <strain evidence="4">DSM 100970</strain>
    </source>
</reference>
<dbReference type="CDD" id="cd03360">
    <property type="entry name" value="LbH_AT_putative"/>
    <property type="match status" value="1"/>
</dbReference>
<sequence length="218" mass="24836">MNKVIIYGLGDNAELAKFYFENDSPYEVVAFTVESTFKDKDQFHNLPIIEFENLENNYPPAQYKLFIAVGYSNMNEVRERVYNQAKRKGYSFVNYISSKATIWTNEIGENNFVLEDNTIQPYVKIGNNNVIWSGNHIGHHGFIGNHCFITSQVTISGRCVIEDNCFIGVNATIRDHTIIKYKSLIGAGAWIAKNTEPYQVYVAPAAKLYPRSSLEIKI</sequence>
<evidence type="ECO:0000313" key="4">
    <source>
        <dbReference type="Proteomes" id="UP000236655"/>
    </source>
</evidence>
<dbReference type="InterPro" id="IPR050179">
    <property type="entry name" value="Trans_hexapeptide_repeat"/>
</dbReference>
<dbReference type="Proteomes" id="UP000236655">
    <property type="component" value="Chromosome"/>
</dbReference>
<gene>
    <name evidence="3" type="ORF">CUN60_12220</name>
</gene>
<evidence type="ECO:0000313" key="3">
    <source>
        <dbReference type="EMBL" id="AUR53024.1"/>
    </source>
</evidence>
<dbReference type="InterPro" id="IPR001451">
    <property type="entry name" value="Hexapep"/>
</dbReference>
<dbReference type="InterPro" id="IPR011004">
    <property type="entry name" value="Trimer_LpxA-like_sf"/>
</dbReference>
<feature type="binding site" evidence="2">
    <location>
        <position position="70"/>
    </location>
    <ligand>
        <name>substrate</name>
    </ligand>
</feature>
<dbReference type="PANTHER" id="PTHR43300">
    <property type="entry name" value="ACETYLTRANSFERASE"/>
    <property type="match status" value="1"/>
</dbReference>
<dbReference type="SUPFAM" id="SSF51161">
    <property type="entry name" value="Trimeric LpxA-like enzymes"/>
    <property type="match status" value="1"/>
</dbReference>
<dbReference type="GO" id="GO:0016746">
    <property type="term" value="F:acyltransferase activity"/>
    <property type="evidence" value="ECO:0007669"/>
    <property type="project" value="UniProtKB-KW"/>
</dbReference>
<dbReference type="Pfam" id="PF00132">
    <property type="entry name" value="Hexapep"/>
    <property type="match status" value="1"/>
</dbReference>
<dbReference type="PANTHER" id="PTHR43300:SF4">
    <property type="entry name" value="ACYL-[ACYL-CARRIER-PROTEIN]--UDP-N-ACETYLGLUCOSAMINE O-ACYLTRANSFERASE"/>
    <property type="match status" value="1"/>
</dbReference>
<dbReference type="Gene3D" id="3.40.50.720">
    <property type="entry name" value="NAD(P)-binding Rossmann-like Domain"/>
    <property type="match status" value="1"/>
</dbReference>
<comment type="similarity">
    <text evidence="1">Belongs to the transferase hexapeptide repeat family.</text>
</comment>
<name>A0A2I7N987_9NEIS</name>
<accession>A0A2I7N987</accession>